<gene>
    <name evidence="1" type="ORF">F4W09_00040</name>
</gene>
<evidence type="ECO:0000313" key="2">
    <source>
        <dbReference type="Proteomes" id="UP000325788"/>
    </source>
</evidence>
<accession>A0A5N4WYW4</accession>
<dbReference type="RefSeq" id="WP_151503647.1">
    <property type="nucleotide sequence ID" value="NZ_VXLD01000001.1"/>
</dbReference>
<protein>
    <submittedName>
        <fullName evidence="1">Uncharacterized protein</fullName>
    </submittedName>
</protein>
<evidence type="ECO:0000313" key="1">
    <source>
        <dbReference type="EMBL" id="KAB1859565.1"/>
    </source>
</evidence>
<comment type="caution">
    <text evidence="1">The sequence shown here is derived from an EMBL/GenBank/DDBJ whole genome shotgun (WGS) entry which is preliminary data.</text>
</comment>
<organism evidence="1 2">
    <name type="scientific">Acinetobacter tandoii</name>
    <dbReference type="NCBI Taxonomy" id="202954"/>
    <lineage>
        <taxon>Bacteria</taxon>
        <taxon>Pseudomonadati</taxon>
        <taxon>Pseudomonadota</taxon>
        <taxon>Gammaproteobacteria</taxon>
        <taxon>Moraxellales</taxon>
        <taxon>Moraxellaceae</taxon>
        <taxon>Acinetobacter</taxon>
    </lineage>
</organism>
<reference evidence="1 2" key="1">
    <citation type="submission" date="2019-09" db="EMBL/GenBank/DDBJ databases">
        <title>Draft genome sequence of Acinetobacter tandoii W4-4-4 isolated from environmental water sample.</title>
        <authorList>
            <person name="Wee S.K."/>
            <person name="Yan B."/>
            <person name="Mustaffa S.B."/>
            <person name="Yap E.P.H."/>
        </authorList>
    </citation>
    <scope>NUCLEOTIDE SEQUENCE [LARGE SCALE GENOMIC DNA]</scope>
    <source>
        <strain evidence="1 2">W4-4-4</strain>
    </source>
</reference>
<proteinExistence type="predicted"/>
<dbReference type="Proteomes" id="UP000325788">
    <property type="component" value="Unassembled WGS sequence"/>
</dbReference>
<dbReference type="AlphaFoldDB" id="A0A5N4WYW4"/>
<name>A0A5N4WYW4_9GAMM</name>
<sequence length="109" mass="12155">MEDLTNGLGVSLANVFSGMEFLTSFDPLLRHAEQPVWQDPESGYIRRSLPPQGLKTSTQLVEVHFPVHAHVTYDIMPCSSQSGLSLGNLRFNWVNKLINCIRAMTLPSV</sequence>
<dbReference type="EMBL" id="VXLD01000001">
    <property type="protein sequence ID" value="KAB1859565.1"/>
    <property type="molecule type" value="Genomic_DNA"/>
</dbReference>